<gene>
    <name evidence="4" type="ORF">FVW20_18845</name>
</gene>
<name>A0ABS0J964_9BACT</name>
<keyword evidence="1 2" id="KW-0443">Lipid metabolism</keyword>
<evidence type="ECO:0000256" key="2">
    <source>
        <dbReference type="PROSITE-ProRule" id="PRU01161"/>
    </source>
</evidence>
<evidence type="ECO:0000313" key="4">
    <source>
        <dbReference type="EMBL" id="MBG3878994.1"/>
    </source>
</evidence>
<organism evidence="4 5">
    <name type="scientific">Nitratidesulfovibrio oxamicus</name>
    <dbReference type="NCBI Taxonomy" id="32016"/>
    <lineage>
        <taxon>Bacteria</taxon>
        <taxon>Pseudomonadati</taxon>
        <taxon>Thermodesulfobacteriota</taxon>
        <taxon>Desulfovibrionia</taxon>
        <taxon>Desulfovibrionales</taxon>
        <taxon>Desulfovibrionaceae</taxon>
        <taxon>Nitratidesulfovibrio</taxon>
    </lineage>
</organism>
<keyword evidence="2" id="KW-0378">Hydrolase</keyword>
<protein>
    <submittedName>
        <fullName evidence="4">Patatin-like phospholipase family protein</fullName>
    </submittedName>
</protein>
<comment type="caution">
    <text evidence="4">The sequence shown here is derived from an EMBL/GenBank/DDBJ whole genome shotgun (WGS) entry which is preliminary data.</text>
</comment>
<dbReference type="NCBIfam" id="NF041079">
    <property type="entry name" value="CBASS_lipase"/>
    <property type="match status" value="1"/>
</dbReference>
<dbReference type="PROSITE" id="PS51635">
    <property type="entry name" value="PNPLA"/>
    <property type="match status" value="1"/>
</dbReference>
<feature type="short sequence motif" description="DGA/G" evidence="2">
    <location>
        <begin position="178"/>
        <end position="180"/>
    </location>
</feature>
<dbReference type="InterPro" id="IPR002641">
    <property type="entry name" value="PNPLA_dom"/>
</dbReference>
<dbReference type="EMBL" id="VRYY01000807">
    <property type="protein sequence ID" value="MBG3878994.1"/>
    <property type="molecule type" value="Genomic_DNA"/>
</dbReference>
<dbReference type="SUPFAM" id="SSF52151">
    <property type="entry name" value="FabD/lysophospholipase-like"/>
    <property type="match status" value="1"/>
</dbReference>
<dbReference type="InterPro" id="IPR047156">
    <property type="entry name" value="Teg/CotR/CapV-like"/>
</dbReference>
<keyword evidence="5" id="KW-1185">Reference proteome</keyword>
<dbReference type="RefSeq" id="WP_196610769.1">
    <property type="nucleotide sequence ID" value="NZ_VRYY01000807.1"/>
</dbReference>
<dbReference type="InterPro" id="IPR016035">
    <property type="entry name" value="Acyl_Trfase/lysoPLipase"/>
</dbReference>
<dbReference type="Proteomes" id="UP001194469">
    <property type="component" value="Unassembled WGS sequence"/>
</dbReference>
<dbReference type="Pfam" id="PF01734">
    <property type="entry name" value="Patatin"/>
    <property type="match status" value="1"/>
</dbReference>
<evidence type="ECO:0000259" key="3">
    <source>
        <dbReference type="PROSITE" id="PS51635"/>
    </source>
</evidence>
<sequence length="317" mass="34806">METPKSSFQILSLDGGGIKGLFSAALLAHIEKDFNIKICDHFDLITGTSTGGIIALGLGKGLAPKEIVEFYVQEGPKIFPQAFWRHLTHYVTTKFRGDQLEKSLQSCLGNSLLGDSTKRLVIPSYSTSEDDIYLFKTPHHPRLRRDWKVPMWQVAMATTAAPTYFPSFNKIEHARLIDGGVWANNPSMVGIIEAQSLLNAPLSTLKIFNIGTTDPIKGRSPKLDSGGKWHWKSEASDVILKGQSKGAYTQASLLLGTDNVIRLDPPVPDGLFGLDKISVAELMGKAAHFSRQISPVIEKTFLAHKAAPYTPEYGSKE</sequence>
<feature type="active site" description="Nucleophile" evidence="2">
    <location>
        <position position="49"/>
    </location>
</feature>
<evidence type="ECO:0000256" key="1">
    <source>
        <dbReference type="ARBA" id="ARBA00023098"/>
    </source>
</evidence>
<reference evidence="4 5" key="1">
    <citation type="submission" date="2019-08" db="EMBL/GenBank/DDBJ databases">
        <authorList>
            <person name="Luo N."/>
        </authorList>
    </citation>
    <scope>NUCLEOTIDE SEQUENCE [LARGE SCALE GENOMIC DNA]</scope>
    <source>
        <strain evidence="4 5">NCIMB 9442</strain>
    </source>
</reference>
<evidence type="ECO:0000313" key="5">
    <source>
        <dbReference type="Proteomes" id="UP001194469"/>
    </source>
</evidence>
<feature type="domain" description="PNPLA" evidence="3">
    <location>
        <begin position="11"/>
        <end position="191"/>
    </location>
</feature>
<dbReference type="PANTHER" id="PTHR24138:SF10">
    <property type="entry name" value="PHOSPHOLIPASE A2"/>
    <property type="match status" value="1"/>
</dbReference>
<accession>A0ABS0J964</accession>
<dbReference type="CDD" id="cd07199">
    <property type="entry name" value="Pat17_PNPLA8_PNPLA9_like"/>
    <property type="match status" value="1"/>
</dbReference>
<dbReference type="Gene3D" id="3.40.1090.10">
    <property type="entry name" value="Cytosolic phospholipase A2 catalytic domain"/>
    <property type="match status" value="1"/>
</dbReference>
<feature type="short sequence motif" description="GXSXG" evidence="2">
    <location>
        <begin position="47"/>
        <end position="51"/>
    </location>
</feature>
<dbReference type="PANTHER" id="PTHR24138">
    <property type="entry name" value="INTRACELLLAR PHOSPHOLIPASE A FAMILY"/>
    <property type="match status" value="1"/>
</dbReference>
<feature type="short sequence motif" description="GXGXXG" evidence="2">
    <location>
        <begin position="15"/>
        <end position="20"/>
    </location>
</feature>
<feature type="active site" description="Proton acceptor" evidence="2">
    <location>
        <position position="178"/>
    </location>
</feature>
<proteinExistence type="predicted"/>
<keyword evidence="2" id="KW-0442">Lipid degradation</keyword>